<sequence length="235" mass="27226">MTHMKFIFKKSLATNATKRWPRHFRWRKQAAKGQKLNALNRCQRRELLSLIPNCQRVEKRNVSICRVQLRCEKPSCSKCNCLYAESDEIASQSPLCSLSGVESFKIASVMLNCEREPRRDEERLKVKAPIVYLKILKINQGMFCHWLRKGAVVRFGFQIISEHPPIKHPECRIVTTRRMLTTKLQTSIEAQLAVSVGRVIRVLCLDSCVHLDKNARMKLLVHGKHIFALKNHLNI</sequence>
<evidence type="ECO:0000313" key="1">
    <source>
        <dbReference type="EMBL" id="KFD57864.1"/>
    </source>
</evidence>
<name>A0A085MZD4_9BILA</name>
<protein>
    <submittedName>
        <fullName evidence="2">Uncharacterized protein</fullName>
    </submittedName>
</protein>
<accession>A0A085MZD4</accession>
<dbReference type="EMBL" id="KL363186">
    <property type="protein sequence ID" value="KFD57864.1"/>
    <property type="molecule type" value="Genomic_DNA"/>
</dbReference>
<evidence type="ECO:0000313" key="2">
    <source>
        <dbReference type="EMBL" id="KFD62580.1"/>
    </source>
</evidence>
<gene>
    <name evidence="1" type="ORF">M513_01097</name>
    <name evidence="2" type="ORF">M514_01097</name>
</gene>
<dbReference type="AlphaFoldDB" id="A0A085MZD4"/>
<proteinExistence type="predicted"/>
<evidence type="ECO:0000313" key="3">
    <source>
        <dbReference type="Proteomes" id="UP000030764"/>
    </source>
</evidence>
<reference evidence="2 3" key="1">
    <citation type="journal article" date="2014" name="Nat. Genet.">
        <title>Genome and transcriptome of the porcine whipworm Trichuris suis.</title>
        <authorList>
            <person name="Jex A.R."/>
            <person name="Nejsum P."/>
            <person name="Schwarz E.M."/>
            <person name="Hu L."/>
            <person name="Young N.D."/>
            <person name="Hall R.S."/>
            <person name="Korhonen P.K."/>
            <person name="Liao S."/>
            <person name="Thamsborg S."/>
            <person name="Xia J."/>
            <person name="Xu P."/>
            <person name="Wang S."/>
            <person name="Scheerlinck J.P."/>
            <person name="Hofmann A."/>
            <person name="Sternberg P.W."/>
            <person name="Wang J."/>
            <person name="Gasser R.B."/>
        </authorList>
    </citation>
    <scope>NUCLEOTIDE SEQUENCE [LARGE SCALE GENOMIC DNA]</scope>
    <source>
        <strain evidence="2">DCEP-RM93F</strain>
        <strain evidence="1">DCEP-RM93M</strain>
    </source>
</reference>
<dbReference type="Proteomes" id="UP000030764">
    <property type="component" value="Unassembled WGS sequence"/>
</dbReference>
<dbReference type="EMBL" id="KL367592">
    <property type="protein sequence ID" value="KFD62580.1"/>
    <property type="molecule type" value="Genomic_DNA"/>
</dbReference>
<keyword evidence="3" id="KW-1185">Reference proteome</keyword>
<organism evidence="2">
    <name type="scientific">Trichuris suis</name>
    <name type="common">pig whipworm</name>
    <dbReference type="NCBI Taxonomy" id="68888"/>
    <lineage>
        <taxon>Eukaryota</taxon>
        <taxon>Metazoa</taxon>
        <taxon>Ecdysozoa</taxon>
        <taxon>Nematoda</taxon>
        <taxon>Enoplea</taxon>
        <taxon>Dorylaimia</taxon>
        <taxon>Trichinellida</taxon>
        <taxon>Trichuridae</taxon>
        <taxon>Trichuris</taxon>
    </lineage>
</organism>
<dbReference type="Proteomes" id="UP000030758">
    <property type="component" value="Unassembled WGS sequence"/>
</dbReference>